<accession>A0AA45ALE8</accession>
<dbReference type="Proteomes" id="UP000236305">
    <property type="component" value="Unassembled WGS sequence"/>
</dbReference>
<reference evidence="2 3" key="1">
    <citation type="submission" date="2017-12" db="EMBL/GenBank/DDBJ databases">
        <title>Comparative genomics yields insights into virulence evolution of Verticillium dahliae.</title>
        <authorList>
            <person name="Fan R."/>
            <person name="Armitage A.D."/>
            <person name="Cascant-Lopez E."/>
            <person name="Sobczyk M."/>
            <person name="Cockerton H.M."/>
            <person name="Harrison R.J."/>
        </authorList>
    </citation>
    <scope>NUCLEOTIDE SEQUENCE [LARGE SCALE GENOMIC DNA]</scope>
    <source>
        <strain evidence="2 3">12008</strain>
    </source>
</reference>
<name>A0AA45ALE8_VERDA</name>
<protein>
    <submittedName>
        <fullName evidence="2">Uncharacterized protein</fullName>
    </submittedName>
</protein>
<evidence type="ECO:0000256" key="1">
    <source>
        <dbReference type="SAM" id="MobiDB-lite"/>
    </source>
</evidence>
<evidence type="ECO:0000313" key="3">
    <source>
        <dbReference type="Proteomes" id="UP000236305"/>
    </source>
</evidence>
<comment type="caution">
    <text evidence="2">The sequence shown here is derived from an EMBL/GenBank/DDBJ whole genome shotgun (WGS) entry which is preliminary data.</text>
</comment>
<evidence type="ECO:0000313" key="2">
    <source>
        <dbReference type="EMBL" id="PNH31345.1"/>
    </source>
</evidence>
<dbReference type="AlphaFoldDB" id="A0AA45ALE8"/>
<gene>
    <name evidence="2" type="ORF">BJF96_g5450</name>
</gene>
<sequence>MLLTQGYTNAHVSTESAGAARNGTSIPPKADPDLMSRNQSLSIWKPRSFPMADLFGRFCYETLDDEGDGDGDDVYQSTRRRRAYYTAAYDPEAISDNYDQATLSTFSCPDGCSVEHGITRWYGTYGRYRVCSSTPWKANSNFCEKCSTRALLYRLIARKTASIFYMSVTT</sequence>
<dbReference type="EMBL" id="MPSH01000017">
    <property type="protein sequence ID" value="PNH31345.1"/>
    <property type="molecule type" value="Genomic_DNA"/>
</dbReference>
<proteinExistence type="predicted"/>
<feature type="region of interest" description="Disordered" evidence="1">
    <location>
        <begin position="14"/>
        <end position="34"/>
    </location>
</feature>
<organism evidence="2 3">
    <name type="scientific">Verticillium dahliae</name>
    <name type="common">Verticillium wilt</name>
    <dbReference type="NCBI Taxonomy" id="27337"/>
    <lineage>
        <taxon>Eukaryota</taxon>
        <taxon>Fungi</taxon>
        <taxon>Dikarya</taxon>
        <taxon>Ascomycota</taxon>
        <taxon>Pezizomycotina</taxon>
        <taxon>Sordariomycetes</taxon>
        <taxon>Hypocreomycetidae</taxon>
        <taxon>Glomerellales</taxon>
        <taxon>Plectosphaerellaceae</taxon>
        <taxon>Verticillium</taxon>
    </lineage>
</organism>